<accession>A0ABT8VFK9</accession>
<evidence type="ECO:0000313" key="1">
    <source>
        <dbReference type="EMBL" id="MDO3679738.1"/>
    </source>
</evidence>
<evidence type="ECO:0008006" key="3">
    <source>
        <dbReference type="Google" id="ProtNLM"/>
    </source>
</evidence>
<evidence type="ECO:0000313" key="2">
    <source>
        <dbReference type="Proteomes" id="UP001168883"/>
    </source>
</evidence>
<name>A0ABT8VFK9_9BACL</name>
<keyword evidence="2" id="KW-1185">Reference proteome</keyword>
<protein>
    <recommendedName>
        <fullName evidence="3">TniQ protein</fullName>
    </recommendedName>
</protein>
<reference evidence="1" key="1">
    <citation type="submission" date="2023-07" db="EMBL/GenBank/DDBJ databases">
        <authorList>
            <person name="Aktuganov G."/>
            <person name="Boyko T."/>
            <person name="Delegan Y."/>
            <person name="Galimzianova N."/>
            <person name="Gilvanova E."/>
            <person name="Korobov V."/>
            <person name="Kuzmina L."/>
            <person name="Melentiev A."/>
            <person name="Milman P."/>
            <person name="Ryabova A."/>
            <person name="Stupak E."/>
            <person name="Yasakov T."/>
            <person name="Zharikova N."/>
            <person name="Zhurenko E."/>
        </authorList>
    </citation>
    <scope>NUCLEOTIDE SEQUENCE</scope>
    <source>
        <strain evidence="1">IB-739</strain>
    </source>
</reference>
<comment type="caution">
    <text evidence="1">The sequence shown here is derived from an EMBL/GenBank/DDBJ whole genome shotgun (WGS) entry which is preliminary data.</text>
</comment>
<dbReference type="EMBL" id="JAUMKJ010000030">
    <property type="protein sequence ID" value="MDO3679738.1"/>
    <property type="molecule type" value="Genomic_DNA"/>
</dbReference>
<gene>
    <name evidence="1" type="ORF">Q3C12_22245</name>
</gene>
<proteinExistence type="predicted"/>
<dbReference type="RefSeq" id="WP_302879931.1">
    <property type="nucleotide sequence ID" value="NZ_JAUMKJ010000030.1"/>
</dbReference>
<organism evidence="1 2">
    <name type="scientific">Paenibacillus ehimensis</name>
    <dbReference type="NCBI Taxonomy" id="79264"/>
    <lineage>
        <taxon>Bacteria</taxon>
        <taxon>Bacillati</taxon>
        <taxon>Bacillota</taxon>
        <taxon>Bacilli</taxon>
        <taxon>Bacillales</taxon>
        <taxon>Paenibacillaceae</taxon>
        <taxon>Paenibacillus</taxon>
    </lineage>
</organism>
<sequence length="545" mass="63988">MIFLEPYKKVDTIPSITWDLNWISEWESPWSIFEKIKFANLAVKKDIFTVFGNEKVLSLRSILGKKNHDLYGLYAFDDDAFMNSIGFRLKQYNIDCLLDISGFLYKNDIQRDHLKGKAAIKPYKYFRSNLHFCLECMKSGYHSILYQFKMISHCPYHSTVLHSACPQCHTMIPYELSDKFFQAPFVCNCDYSFMEYNTPYHRDWGKVRLDHVRDQAIYQWLTLNQEEKLCLSRVHFYSRNDLKKIPSLLNFLLGIIHKHSTGDEGANLKRSSSPIIQKADRYLKNVSVVGNVKMMPIENWFDLEQHQRHSTISRVISELASSSTLTMKSISKYLRKTLLTKHKSCIRRFVRISKEKGADHPPICPFAYAYVMWKKSLWGIPKYYDVEDTFFYRDGSPLRQISSECDHDYIVDLLDTWIQLHPIKTPFDLASLEWMINKAIGHLALLHFKTWLRKAPTYAASFRIAYHSEIMEDEIPVFAFSFPNASDLPISFICMPGDDELNWLKEADHIICPYPSVKRRRKKPTEISHHPMRLAMEKINEADRC</sequence>
<dbReference type="Proteomes" id="UP001168883">
    <property type="component" value="Unassembled WGS sequence"/>
</dbReference>